<evidence type="ECO:0000313" key="1">
    <source>
        <dbReference type="EMBL" id="GLS27371.1"/>
    </source>
</evidence>
<comment type="caution">
    <text evidence="1">The sequence shown here is derived from an EMBL/GenBank/DDBJ whole genome shotgun (WGS) entry which is preliminary data.</text>
</comment>
<accession>A0AA37TBX6</accession>
<gene>
    <name evidence="1" type="ORF">GCM10007877_30900</name>
</gene>
<keyword evidence="2" id="KW-1185">Reference proteome</keyword>
<evidence type="ECO:0000313" key="2">
    <source>
        <dbReference type="Proteomes" id="UP001156870"/>
    </source>
</evidence>
<reference evidence="1 2" key="1">
    <citation type="journal article" date="2014" name="Int. J. Syst. Evol. Microbiol.">
        <title>Complete genome sequence of Corynebacterium casei LMG S-19264T (=DSM 44701T), isolated from a smear-ripened cheese.</title>
        <authorList>
            <consortium name="US DOE Joint Genome Institute (JGI-PGF)"/>
            <person name="Walter F."/>
            <person name="Albersmeier A."/>
            <person name="Kalinowski J."/>
            <person name="Ruckert C."/>
        </authorList>
    </citation>
    <scope>NUCLEOTIDE SEQUENCE [LARGE SCALE GENOMIC DNA]</scope>
    <source>
        <strain evidence="1 2">NBRC 110095</strain>
    </source>
</reference>
<sequence length="188" mass="20753">MLPKVLKNFNLFVDGQGYAGRVENITLPRLVNRTEEFRMGGLDAPVQVDMGMEKLECDMTLSEYDPFVIKQFGIKDNNPIPLSFRGTPADMLVSAFSGDSAGQIPFVLRGGLQVEDAGVSGVKVLPVVVFLEGNVIELDLGQWAAGQNAPLKFRLALRYYRLQINSEILIEIDVNNRIRNIAGVNQIA</sequence>
<dbReference type="RefSeq" id="WP_232595368.1">
    <property type="nucleotide sequence ID" value="NZ_BSPD01000075.1"/>
</dbReference>
<dbReference type="Pfam" id="PF04985">
    <property type="entry name" value="Phage_tube"/>
    <property type="match status" value="2"/>
</dbReference>
<dbReference type="InterPro" id="IPR006498">
    <property type="entry name" value="Tail_tube"/>
</dbReference>
<dbReference type="Proteomes" id="UP001156870">
    <property type="component" value="Unassembled WGS sequence"/>
</dbReference>
<dbReference type="EMBL" id="BSPD01000075">
    <property type="protein sequence ID" value="GLS27371.1"/>
    <property type="molecule type" value="Genomic_DNA"/>
</dbReference>
<organism evidence="1 2">
    <name type="scientific">Marinibactrum halimedae</name>
    <dbReference type="NCBI Taxonomy" id="1444977"/>
    <lineage>
        <taxon>Bacteria</taxon>
        <taxon>Pseudomonadati</taxon>
        <taxon>Pseudomonadota</taxon>
        <taxon>Gammaproteobacteria</taxon>
        <taxon>Cellvibrionales</taxon>
        <taxon>Cellvibrionaceae</taxon>
        <taxon>Marinibactrum</taxon>
    </lineage>
</organism>
<proteinExistence type="predicted"/>
<dbReference type="AlphaFoldDB" id="A0AA37TBX6"/>
<protein>
    <submittedName>
        <fullName evidence="1">Phage major tail tube protein</fullName>
    </submittedName>
</protein>
<name>A0AA37TBX6_9GAMM</name>